<evidence type="ECO:0008006" key="4">
    <source>
        <dbReference type="Google" id="ProtNLM"/>
    </source>
</evidence>
<feature type="region of interest" description="Disordered" evidence="1">
    <location>
        <begin position="168"/>
        <end position="197"/>
    </location>
</feature>
<reference evidence="3" key="1">
    <citation type="submission" date="2014-04" db="EMBL/GenBank/DDBJ databases">
        <title>Evolutionary Origins and Diversification of the Mycorrhizal Mutualists.</title>
        <authorList>
            <consortium name="DOE Joint Genome Institute"/>
            <consortium name="Mycorrhizal Genomics Consortium"/>
            <person name="Kohler A."/>
            <person name="Kuo A."/>
            <person name="Nagy L.G."/>
            <person name="Floudas D."/>
            <person name="Copeland A."/>
            <person name="Barry K.W."/>
            <person name="Cichocki N."/>
            <person name="Veneault-Fourrey C."/>
            <person name="LaButti K."/>
            <person name="Lindquist E.A."/>
            <person name="Lipzen A."/>
            <person name="Lundell T."/>
            <person name="Morin E."/>
            <person name="Murat C."/>
            <person name="Riley R."/>
            <person name="Ohm R."/>
            <person name="Sun H."/>
            <person name="Tunlid A."/>
            <person name="Henrissat B."/>
            <person name="Grigoriev I.V."/>
            <person name="Hibbett D.S."/>
            <person name="Martin F."/>
        </authorList>
    </citation>
    <scope>NUCLEOTIDE SEQUENCE [LARGE SCALE GENOMIC DNA]</scope>
    <source>
        <strain evidence="3">FD-334 SS-4</strain>
    </source>
</reference>
<dbReference type="STRING" id="945553.A0A0D2NIW8"/>
<protein>
    <recommendedName>
        <fullName evidence="4">Protein kinase domain-containing protein</fullName>
    </recommendedName>
</protein>
<proteinExistence type="predicted"/>
<gene>
    <name evidence="2" type="ORF">HYPSUDRAFT_1064337</name>
</gene>
<keyword evidence="3" id="KW-1185">Reference proteome</keyword>
<dbReference type="EMBL" id="KN817619">
    <property type="protein sequence ID" value="KJA16531.1"/>
    <property type="molecule type" value="Genomic_DNA"/>
</dbReference>
<organism evidence="2 3">
    <name type="scientific">Hypholoma sublateritium (strain FD-334 SS-4)</name>
    <dbReference type="NCBI Taxonomy" id="945553"/>
    <lineage>
        <taxon>Eukaryota</taxon>
        <taxon>Fungi</taxon>
        <taxon>Dikarya</taxon>
        <taxon>Basidiomycota</taxon>
        <taxon>Agaricomycotina</taxon>
        <taxon>Agaricomycetes</taxon>
        <taxon>Agaricomycetidae</taxon>
        <taxon>Agaricales</taxon>
        <taxon>Agaricineae</taxon>
        <taxon>Strophariaceae</taxon>
        <taxon>Hypholoma</taxon>
    </lineage>
</organism>
<dbReference type="AlphaFoldDB" id="A0A0D2NIW8"/>
<name>A0A0D2NIW8_HYPSF</name>
<evidence type="ECO:0000256" key="1">
    <source>
        <dbReference type="SAM" id="MobiDB-lite"/>
    </source>
</evidence>
<feature type="compositionally biased region" description="Basic and acidic residues" evidence="1">
    <location>
        <begin position="176"/>
        <end position="197"/>
    </location>
</feature>
<evidence type="ECO:0000313" key="3">
    <source>
        <dbReference type="Proteomes" id="UP000054270"/>
    </source>
</evidence>
<dbReference type="OrthoDB" id="5327923at2759"/>
<evidence type="ECO:0000313" key="2">
    <source>
        <dbReference type="EMBL" id="KJA16531.1"/>
    </source>
</evidence>
<sequence length="543" mass="61548">MPAGKQTPNGLPLWGATVLDFFLVERAPGHAWMTAVNSSRLLAWAKEVGELEHAKEEIAWAEEEENPKELFPYDMARLIKDADYPGNPVTELRDEEHRLPNGRMSAMRYPTFQNCLPLHLLPEKLIVHDPDNTLRMGQKFKGGSGECDAPRIYKLELTQETRDAIATARTTPADSPPKKADSDPIHTTKSKDATTRKVKEEAVLEPMMAAIPPPPSPPLSTPEAHLYINADDKLGEGNHSHVYRVAWEIPRSLVMEPYLCDQCITESMFKKLEEEAPEVKTSTNEKGTLSTVEVTMPDVDTEFIWADTGLSETVTKAGESTVHLEYEGLMSSVPIDVKWSTPGNVCKHEEERNHAPMPTTFKVDVSAKLSYKGDNHLPREAQNYQNFPGHFFQHWSGYNIVWPGQDPTPALAVVPQFYGYYVPEDGQAKDGEYLSPILLLENCGTPVNVDDLNIDDRNECASLLFRMHAEGWLHNSFFPRNVLMQYGDITQWPAFRQEKDRRFRIIDFGRSGQYAKSRDWDSARIREERECKRTLGITDFPHL</sequence>
<accession>A0A0D2NIW8</accession>
<dbReference type="Proteomes" id="UP000054270">
    <property type="component" value="Unassembled WGS sequence"/>
</dbReference>